<name>A0A9Q1DXL5_CONCO</name>
<dbReference type="Proteomes" id="UP001152803">
    <property type="component" value="Unassembled WGS sequence"/>
</dbReference>
<feature type="transmembrane region" description="Helical" evidence="2">
    <location>
        <begin position="421"/>
        <end position="443"/>
    </location>
</feature>
<feature type="domain" description="SUN" evidence="3">
    <location>
        <begin position="86"/>
        <end position="448"/>
    </location>
</feature>
<evidence type="ECO:0000256" key="2">
    <source>
        <dbReference type="SAM" id="Phobius"/>
    </source>
</evidence>
<dbReference type="EMBL" id="JAFJMO010000002">
    <property type="protein sequence ID" value="KAJ8283464.1"/>
    <property type="molecule type" value="Genomic_DNA"/>
</dbReference>
<dbReference type="Pfam" id="PF09387">
    <property type="entry name" value="MRP"/>
    <property type="match status" value="1"/>
</dbReference>
<keyword evidence="2" id="KW-0812">Transmembrane</keyword>
<keyword evidence="5" id="KW-1185">Reference proteome</keyword>
<dbReference type="InterPro" id="IPR032680">
    <property type="entry name" value="SUN1_N"/>
</dbReference>
<dbReference type="InterPro" id="IPR045119">
    <property type="entry name" value="SUN1-5"/>
</dbReference>
<evidence type="ECO:0000259" key="3">
    <source>
        <dbReference type="Pfam" id="PF09387"/>
    </source>
</evidence>
<dbReference type="OrthoDB" id="342281at2759"/>
<comment type="caution">
    <text evidence="4">The sequence shown here is derived from an EMBL/GenBank/DDBJ whole genome shotgun (WGS) entry which is preliminary data.</text>
</comment>
<organism evidence="4 5">
    <name type="scientific">Conger conger</name>
    <name type="common">Conger eel</name>
    <name type="synonym">Muraena conger</name>
    <dbReference type="NCBI Taxonomy" id="82655"/>
    <lineage>
        <taxon>Eukaryota</taxon>
        <taxon>Metazoa</taxon>
        <taxon>Chordata</taxon>
        <taxon>Craniata</taxon>
        <taxon>Vertebrata</taxon>
        <taxon>Euteleostomi</taxon>
        <taxon>Actinopterygii</taxon>
        <taxon>Neopterygii</taxon>
        <taxon>Teleostei</taxon>
        <taxon>Anguilliformes</taxon>
        <taxon>Congridae</taxon>
        <taxon>Conger</taxon>
    </lineage>
</organism>
<feature type="transmembrane region" description="Helical" evidence="2">
    <location>
        <begin position="450"/>
        <end position="470"/>
    </location>
</feature>
<accession>A0A9Q1DXL5</accession>
<sequence>MRTGNVARIVPPVELGGRSAVFAKASQLQLLLLGPCGRESGRRAVAGSAQNVPRSLRLHTPGCRYGDDSLLDSAPNHSAAHSVTYTAGSANRRESRTLKSRRQHQAPLGSQSLLLPARRSESAALLGHTSLHSCAASDSSLLSTLLDESCIQERTLVDSFWGLDEETDVREHSFRADRSMSVLNGGDMNTAQTQTSVINGYTCGDCSLHSERREALTAYSSSQKPSSSSSAVGAVSASASRSASADSVSMATTAGSTIYSRDKTRRHTGLLASVWRRALLHGRRALAYLVSIVTVLAPWLKEGRGVLASLSQSCLNFSSRAASSLVSIVTTFAHSTLLKMRQKGSDVIDVCAQARQRYCGSVNVTHLTASDGQLHFNESLCHSLLWAVRGAGSAGWFVAQSLLSVLWSAAASPGNAAAGAFWWLGTGWYQLVTLVSMLNVFILTRVLPKLYKLMLFLLPFLLLLGLWFWWPAALLSYLPSPSSGST</sequence>
<keyword evidence="2" id="KW-0472">Membrane</keyword>
<feature type="region of interest" description="Disordered" evidence="1">
    <location>
        <begin position="87"/>
        <end position="113"/>
    </location>
</feature>
<dbReference type="GO" id="GO:0043495">
    <property type="term" value="F:protein-membrane adaptor activity"/>
    <property type="evidence" value="ECO:0007669"/>
    <property type="project" value="TreeGrafter"/>
</dbReference>
<dbReference type="PANTHER" id="PTHR12911:SF23">
    <property type="entry name" value="SUN DOMAIN-CONTAINING PROTEIN 1"/>
    <property type="match status" value="1"/>
</dbReference>
<dbReference type="PANTHER" id="PTHR12911">
    <property type="entry name" value="SAD1/UNC-84-LIKE PROTEIN-RELATED"/>
    <property type="match status" value="1"/>
</dbReference>
<protein>
    <recommendedName>
        <fullName evidence="3">SUN domain-containing protein</fullName>
    </recommendedName>
</protein>
<dbReference type="GO" id="GO:0034993">
    <property type="term" value="C:meiotic nuclear membrane microtubule tethering complex"/>
    <property type="evidence" value="ECO:0007669"/>
    <property type="project" value="TreeGrafter"/>
</dbReference>
<evidence type="ECO:0000313" key="5">
    <source>
        <dbReference type="Proteomes" id="UP001152803"/>
    </source>
</evidence>
<evidence type="ECO:0000313" key="4">
    <source>
        <dbReference type="EMBL" id="KAJ8283464.1"/>
    </source>
</evidence>
<gene>
    <name evidence="4" type="ORF">COCON_G00023140</name>
</gene>
<evidence type="ECO:0000256" key="1">
    <source>
        <dbReference type="SAM" id="MobiDB-lite"/>
    </source>
</evidence>
<proteinExistence type="predicted"/>
<keyword evidence="2" id="KW-1133">Transmembrane helix</keyword>
<dbReference type="AlphaFoldDB" id="A0A9Q1DXL5"/>
<reference evidence="4" key="1">
    <citation type="journal article" date="2023" name="Science">
        <title>Genome structures resolve the early diversification of teleost fishes.</title>
        <authorList>
            <person name="Parey E."/>
            <person name="Louis A."/>
            <person name="Montfort J."/>
            <person name="Bouchez O."/>
            <person name="Roques C."/>
            <person name="Iampietro C."/>
            <person name="Lluch J."/>
            <person name="Castinel A."/>
            <person name="Donnadieu C."/>
            <person name="Desvignes T."/>
            <person name="Floi Bucao C."/>
            <person name="Jouanno E."/>
            <person name="Wen M."/>
            <person name="Mejri S."/>
            <person name="Dirks R."/>
            <person name="Jansen H."/>
            <person name="Henkel C."/>
            <person name="Chen W.J."/>
            <person name="Zahm M."/>
            <person name="Cabau C."/>
            <person name="Klopp C."/>
            <person name="Thompson A.W."/>
            <person name="Robinson-Rechavi M."/>
            <person name="Braasch I."/>
            <person name="Lecointre G."/>
            <person name="Bobe J."/>
            <person name="Postlethwait J.H."/>
            <person name="Berthelot C."/>
            <person name="Roest Crollius H."/>
            <person name="Guiguen Y."/>
        </authorList>
    </citation>
    <scope>NUCLEOTIDE SEQUENCE</scope>
    <source>
        <strain evidence="4">Concon-B</strain>
    </source>
</reference>